<gene>
    <name evidence="1" type="ORF">ACFQHK_04100</name>
</gene>
<dbReference type="AlphaFoldDB" id="A0ABD5U5R9"/>
<proteinExistence type="predicted"/>
<organism evidence="1 2">
    <name type="scientific">Halomarina ordinaria</name>
    <dbReference type="NCBI Taxonomy" id="3033939"/>
    <lineage>
        <taxon>Archaea</taxon>
        <taxon>Methanobacteriati</taxon>
        <taxon>Methanobacteriota</taxon>
        <taxon>Stenosarchaea group</taxon>
        <taxon>Halobacteria</taxon>
        <taxon>Halobacteriales</taxon>
        <taxon>Natronomonadaceae</taxon>
        <taxon>Halomarina</taxon>
    </lineage>
</organism>
<evidence type="ECO:0000313" key="1">
    <source>
        <dbReference type="EMBL" id="MFC6835688.1"/>
    </source>
</evidence>
<accession>A0ABD5U5R9</accession>
<comment type="caution">
    <text evidence="1">The sequence shown here is derived from an EMBL/GenBank/DDBJ whole genome shotgun (WGS) entry which is preliminary data.</text>
</comment>
<sequence length="194" mass="22362">MPSEWYPNIDVAGDSQPRNVPFRLGVEKLRDFSPDVPARIRGSFENRSSTERTVGFGPVQPFSNIWSEEDCLLVLVPTDRGIQRYALGTDEQIIPDRPVEGCWQTNLVRFIRHDVLRWQSLDAGERIQTEYTVLHYPEQEIMEATMDKWFGPEPESDDCLPAGEYRFEESFPPKRGTDTTWEGFTWGFTIAIGE</sequence>
<dbReference type="Proteomes" id="UP001596406">
    <property type="component" value="Unassembled WGS sequence"/>
</dbReference>
<reference evidence="1 2" key="1">
    <citation type="journal article" date="2019" name="Int. J. Syst. Evol. Microbiol.">
        <title>The Global Catalogue of Microorganisms (GCM) 10K type strain sequencing project: providing services to taxonomists for standard genome sequencing and annotation.</title>
        <authorList>
            <consortium name="The Broad Institute Genomics Platform"/>
            <consortium name="The Broad Institute Genome Sequencing Center for Infectious Disease"/>
            <person name="Wu L."/>
            <person name="Ma J."/>
        </authorList>
    </citation>
    <scope>NUCLEOTIDE SEQUENCE [LARGE SCALE GENOMIC DNA]</scope>
    <source>
        <strain evidence="1 2">PSRA2</strain>
    </source>
</reference>
<evidence type="ECO:0000313" key="2">
    <source>
        <dbReference type="Proteomes" id="UP001596406"/>
    </source>
</evidence>
<dbReference type="RefSeq" id="WP_304447384.1">
    <property type="nucleotide sequence ID" value="NZ_JARRAH010000001.1"/>
</dbReference>
<dbReference type="EMBL" id="JBHSXM010000001">
    <property type="protein sequence ID" value="MFC6835688.1"/>
    <property type="molecule type" value="Genomic_DNA"/>
</dbReference>
<name>A0ABD5U5R9_9EURY</name>
<keyword evidence="2" id="KW-1185">Reference proteome</keyword>
<protein>
    <submittedName>
        <fullName evidence="1">Uncharacterized protein</fullName>
    </submittedName>
</protein>